<reference evidence="1" key="1">
    <citation type="submission" date="2021-06" db="EMBL/GenBank/DDBJ databases">
        <title>Complete genome sequence of Stenotrophomonas maltophilia phage Philippe.</title>
        <authorList>
            <person name="Vallavanatt I."/>
            <person name="Bartz M."/>
            <person name="Clark J."/>
            <person name="Burrowes B."/>
            <person name="Liu M."/>
            <person name="Gill J."/>
        </authorList>
    </citation>
    <scope>NUCLEOTIDE SEQUENCE</scope>
</reference>
<evidence type="ECO:0000313" key="1">
    <source>
        <dbReference type="EMBL" id="QYW02251.1"/>
    </source>
</evidence>
<sequence>MKVPDAVVKEIIRAHLVEGTSCAKLARAYCLVPRSVHQWVRGDNRGHLLMEVEKELQEKGK</sequence>
<gene>
    <name evidence="1" type="ORF">CPT_Philippe_058</name>
</gene>
<accession>A0AAE7WMJ9</accession>
<proteinExistence type="predicted"/>
<protein>
    <submittedName>
        <fullName evidence="1">Uncharacterized protein</fullName>
    </submittedName>
</protein>
<name>A0AAE7WMJ9_9CAUD</name>
<evidence type="ECO:0000313" key="2">
    <source>
        <dbReference type="Proteomes" id="UP000827261"/>
    </source>
</evidence>
<dbReference type="EMBL" id="MZ326861">
    <property type="protein sequence ID" value="QYW02251.1"/>
    <property type="molecule type" value="Genomic_DNA"/>
</dbReference>
<dbReference type="Proteomes" id="UP000827261">
    <property type="component" value="Segment"/>
</dbReference>
<organism evidence="1 2">
    <name type="scientific">Stenotrophomonas phage Philippe</name>
    <dbReference type="NCBI Taxonomy" id="2859655"/>
    <lineage>
        <taxon>Viruses</taxon>
        <taxon>Duplodnaviria</taxon>
        <taxon>Heunggongvirae</taxon>
        <taxon>Uroviricota</taxon>
        <taxon>Caudoviricetes</taxon>
        <taxon>Schitoviridae</taxon>
        <taxon>Philippevirus</taxon>
        <taxon>Philippevirus philippe</taxon>
    </lineage>
</organism>
<keyword evidence="2" id="KW-1185">Reference proteome</keyword>